<evidence type="ECO:0000256" key="6">
    <source>
        <dbReference type="ARBA" id="ARBA00022729"/>
    </source>
</evidence>
<evidence type="ECO:0000256" key="11">
    <source>
        <dbReference type="PIRSR" id="PIRSR601929-2"/>
    </source>
</evidence>
<dbReference type="RefSeq" id="XP_015937011.3">
    <property type="nucleotide sequence ID" value="XM_016081525.3"/>
</dbReference>
<feature type="binding site" evidence="10">
    <location>
        <position position="116"/>
    </location>
    <ligand>
        <name>oxalate</name>
        <dbReference type="ChEBI" id="CHEBI:30623"/>
    </ligand>
</feature>
<keyword evidence="14" id="KW-0812">Transmembrane</keyword>
<sequence length="229" mass="25455">MKSFAYYYYLFFLFMFVALTNLQIGSSDCDNLQDTCPAVPPKTQTIFINGLPCKNPANVTAQDFKTDGLSNPGTADIFGASIKIVGAAEFSGLNTLGLSIGRTDMDRDGLDNFHYHPRATEMIFVSKGALIAGFIDTKNQIFQKYLRVGDVFVFPKGLFHFSLSHGFEDATFFSVFNSQNPGLVSLNPTYFDHTLESIEKLKRRIVSLSKLEVPDVAGFYSPELESIYS</sequence>
<keyword evidence="3 13" id="KW-0052">Apoplast</keyword>
<dbReference type="SMART" id="SM00835">
    <property type="entry name" value="Cupin_1"/>
    <property type="match status" value="1"/>
</dbReference>
<feature type="binding site" evidence="11">
    <location>
        <position position="121"/>
    </location>
    <ligand>
        <name>Mn(2+)</name>
        <dbReference type="ChEBI" id="CHEBI:29035"/>
    </ligand>
</feature>
<evidence type="ECO:0000256" key="14">
    <source>
        <dbReference type="SAM" id="Phobius"/>
    </source>
</evidence>
<evidence type="ECO:0000313" key="16">
    <source>
        <dbReference type="Proteomes" id="UP000515211"/>
    </source>
</evidence>
<keyword evidence="9 10" id="KW-0464">Manganese</keyword>
<keyword evidence="14" id="KW-0472">Membrane</keyword>
<evidence type="ECO:0000256" key="2">
    <source>
        <dbReference type="ARBA" id="ARBA00007456"/>
    </source>
</evidence>
<dbReference type="KEGG" id="adu:107462845"/>
<dbReference type="InterPro" id="IPR006045">
    <property type="entry name" value="Cupin_1"/>
</dbReference>
<dbReference type="GeneID" id="107462845"/>
<dbReference type="PANTHER" id="PTHR31238">
    <property type="entry name" value="GERMIN-LIKE PROTEIN SUBFAMILY 3 MEMBER 3"/>
    <property type="match status" value="1"/>
</dbReference>
<feature type="binding site" evidence="11">
    <location>
        <position position="160"/>
    </location>
    <ligand>
        <name>Mn(2+)</name>
        <dbReference type="ChEBI" id="CHEBI:29035"/>
    </ligand>
</feature>
<comment type="similarity">
    <text evidence="2 13">Belongs to the germin family.</text>
</comment>
<evidence type="ECO:0000256" key="7">
    <source>
        <dbReference type="ARBA" id="ARBA00023157"/>
    </source>
</evidence>
<keyword evidence="8" id="KW-0325">Glycoprotein</keyword>
<dbReference type="FunFam" id="2.60.120.10:FF:000025">
    <property type="entry name" value="germin-like protein subfamily 2 member 1"/>
    <property type="match status" value="1"/>
</dbReference>
<evidence type="ECO:0000256" key="8">
    <source>
        <dbReference type="ARBA" id="ARBA00023180"/>
    </source>
</evidence>
<dbReference type="SUPFAM" id="SSF51182">
    <property type="entry name" value="RmlC-like cupins"/>
    <property type="match status" value="1"/>
</dbReference>
<dbReference type="InterPro" id="IPR001929">
    <property type="entry name" value="Germin"/>
</dbReference>
<evidence type="ECO:0000256" key="9">
    <source>
        <dbReference type="ARBA" id="ARBA00023211"/>
    </source>
</evidence>
<evidence type="ECO:0000256" key="3">
    <source>
        <dbReference type="ARBA" id="ARBA00022523"/>
    </source>
</evidence>
<comment type="subcellular location">
    <subcellularLocation>
        <location evidence="1 13">Secreted</location>
        <location evidence="1 13">Extracellular space</location>
        <location evidence="1 13">Apoplast</location>
    </subcellularLocation>
</comment>
<evidence type="ECO:0000259" key="15">
    <source>
        <dbReference type="SMART" id="SM00835"/>
    </source>
</evidence>
<feature type="domain" description="Cupin type-1" evidence="15">
    <location>
        <begin position="67"/>
        <end position="202"/>
    </location>
</feature>
<dbReference type="Gene3D" id="2.60.120.10">
    <property type="entry name" value="Jelly Rolls"/>
    <property type="match status" value="1"/>
</dbReference>
<organism evidence="16 17">
    <name type="scientific">Arachis duranensis</name>
    <name type="common">Wild peanut</name>
    <dbReference type="NCBI Taxonomy" id="130453"/>
    <lineage>
        <taxon>Eukaryota</taxon>
        <taxon>Viridiplantae</taxon>
        <taxon>Streptophyta</taxon>
        <taxon>Embryophyta</taxon>
        <taxon>Tracheophyta</taxon>
        <taxon>Spermatophyta</taxon>
        <taxon>Magnoliopsida</taxon>
        <taxon>eudicotyledons</taxon>
        <taxon>Gunneridae</taxon>
        <taxon>Pentapetalae</taxon>
        <taxon>rosids</taxon>
        <taxon>fabids</taxon>
        <taxon>Fabales</taxon>
        <taxon>Fabaceae</taxon>
        <taxon>Papilionoideae</taxon>
        <taxon>50 kb inversion clade</taxon>
        <taxon>dalbergioids sensu lato</taxon>
        <taxon>Dalbergieae</taxon>
        <taxon>Pterocarpus clade</taxon>
        <taxon>Arachis</taxon>
    </lineage>
</organism>
<dbReference type="GO" id="GO:0030145">
    <property type="term" value="F:manganese ion binding"/>
    <property type="evidence" value="ECO:0007669"/>
    <property type="project" value="UniProtKB-UniRule"/>
</dbReference>
<keyword evidence="6" id="KW-0732">Signal</keyword>
<dbReference type="SMR" id="A0A6P4B6D8"/>
<dbReference type="PRINTS" id="PR00325">
    <property type="entry name" value="GERMIN"/>
</dbReference>
<keyword evidence="16" id="KW-1185">Reference proteome</keyword>
<dbReference type="GO" id="GO:0048046">
    <property type="term" value="C:apoplast"/>
    <property type="evidence" value="ECO:0007669"/>
    <property type="project" value="UniProtKB-SubCell"/>
</dbReference>
<reference evidence="17" key="2">
    <citation type="submission" date="2025-08" db="UniProtKB">
        <authorList>
            <consortium name="RefSeq"/>
        </authorList>
    </citation>
    <scope>IDENTIFICATION</scope>
    <source>
        <tissue evidence="17">Whole plant</tissue>
    </source>
</reference>
<evidence type="ECO:0000256" key="5">
    <source>
        <dbReference type="ARBA" id="ARBA00022723"/>
    </source>
</evidence>
<keyword evidence="14" id="KW-1133">Transmembrane helix</keyword>
<dbReference type="CDD" id="cd02241">
    <property type="entry name" value="cupin_OxOx"/>
    <property type="match status" value="1"/>
</dbReference>
<accession>A0A6P4B6D8</accession>
<keyword evidence="4 13" id="KW-0964">Secreted</keyword>
<dbReference type="InterPro" id="IPR019780">
    <property type="entry name" value="Germin_Mn-BS"/>
</dbReference>
<dbReference type="Pfam" id="PF00190">
    <property type="entry name" value="Cupin_1"/>
    <property type="match status" value="1"/>
</dbReference>
<feature type="disulfide bond" evidence="12">
    <location>
        <begin position="36"/>
        <end position="53"/>
    </location>
</feature>
<dbReference type="InterPro" id="IPR014710">
    <property type="entry name" value="RmlC-like_jellyroll"/>
</dbReference>
<dbReference type="GO" id="GO:2000280">
    <property type="term" value="P:regulation of root development"/>
    <property type="evidence" value="ECO:0007669"/>
    <property type="project" value="UniProtKB-ARBA"/>
</dbReference>
<evidence type="ECO:0000256" key="12">
    <source>
        <dbReference type="PIRSR" id="PIRSR601929-3"/>
    </source>
</evidence>
<reference evidence="16" key="1">
    <citation type="journal article" date="2016" name="Nat. Genet.">
        <title>The genome sequences of Arachis duranensis and Arachis ipaensis, the diploid ancestors of cultivated peanut.</title>
        <authorList>
            <person name="Bertioli D.J."/>
            <person name="Cannon S.B."/>
            <person name="Froenicke L."/>
            <person name="Huang G."/>
            <person name="Farmer A.D."/>
            <person name="Cannon E.K."/>
            <person name="Liu X."/>
            <person name="Gao D."/>
            <person name="Clevenger J."/>
            <person name="Dash S."/>
            <person name="Ren L."/>
            <person name="Moretzsohn M.C."/>
            <person name="Shirasawa K."/>
            <person name="Huang W."/>
            <person name="Vidigal B."/>
            <person name="Abernathy B."/>
            <person name="Chu Y."/>
            <person name="Niederhuth C.E."/>
            <person name="Umale P."/>
            <person name="Araujo A.C."/>
            <person name="Kozik A."/>
            <person name="Kim K.D."/>
            <person name="Burow M.D."/>
            <person name="Varshney R.K."/>
            <person name="Wang X."/>
            <person name="Zhang X."/>
            <person name="Barkley N."/>
            <person name="Guimaraes P.M."/>
            <person name="Isobe S."/>
            <person name="Guo B."/>
            <person name="Liao B."/>
            <person name="Stalker H.T."/>
            <person name="Schmitz R.J."/>
            <person name="Scheffler B.E."/>
            <person name="Leal-Bertioli S.C."/>
            <person name="Xun X."/>
            <person name="Jackson S.A."/>
            <person name="Michelmore R."/>
            <person name="Ozias-Akins P."/>
        </authorList>
    </citation>
    <scope>NUCLEOTIDE SEQUENCE [LARGE SCALE GENOMIC DNA]</scope>
    <source>
        <strain evidence="16">cv. V14167</strain>
    </source>
</reference>
<name>A0A6P4B6D8_ARADU</name>
<evidence type="ECO:0000256" key="10">
    <source>
        <dbReference type="PIRSR" id="PIRSR601929-1"/>
    </source>
</evidence>
<dbReference type="InterPro" id="IPR011051">
    <property type="entry name" value="RmlC_Cupin_sf"/>
</dbReference>
<evidence type="ECO:0000256" key="1">
    <source>
        <dbReference type="ARBA" id="ARBA00004271"/>
    </source>
</evidence>
<evidence type="ECO:0000256" key="4">
    <source>
        <dbReference type="ARBA" id="ARBA00022525"/>
    </source>
</evidence>
<evidence type="ECO:0000313" key="17">
    <source>
        <dbReference type="RefSeq" id="XP_015937011.3"/>
    </source>
</evidence>
<feature type="transmembrane region" description="Helical" evidence="14">
    <location>
        <begin position="6"/>
        <end position="24"/>
    </location>
</feature>
<dbReference type="GO" id="GO:0010497">
    <property type="term" value="P:plasmodesmata-mediated intercellular transport"/>
    <property type="evidence" value="ECO:0007669"/>
    <property type="project" value="UniProtKB-ARBA"/>
</dbReference>
<feature type="binding site" evidence="10">
    <location>
        <position position="121"/>
    </location>
    <ligand>
        <name>oxalate</name>
        <dbReference type="ChEBI" id="CHEBI:30623"/>
    </ligand>
</feature>
<keyword evidence="7 12" id="KW-1015">Disulfide bond</keyword>
<dbReference type="PROSITE" id="PS00725">
    <property type="entry name" value="GERMIN"/>
    <property type="match status" value="1"/>
</dbReference>
<keyword evidence="5 10" id="KW-0479">Metal-binding</keyword>
<feature type="binding site" evidence="11">
    <location>
        <position position="114"/>
    </location>
    <ligand>
        <name>Mn(2+)</name>
        <dbReference type="ChEBI" id="CHEBI:29035"/>
    </ligand>
</feature>
<dbReference type="Proteomes" id="UP000515211">
    <property type="component" value="Chromosome 8"/>
</dbReference>
<proteinExistence type="inferred from homology"/>
<dbReference type="GO" id="GO:0009506">
    <property type="term" value="C:plasmodesma"/>
    <property type="evidence" value="ECO:0007669"/>
    <property type="project" value="UniProtKB-ARBA"/>
</dbReference>
<dbReference type="AlphaFoldDB" id="A0A6P4B6D8"/>
<evidence type="ECO:0000256" key="13">
    <source>
        <dbReference type="RuleBase" id="RU366015"/>
    </source>
</evidence>
<feature type="binding site" evidence="11">
    <location>
        <position position="116"/>
    </location>
    <ligand>
        <name>Mn(2+)</name>
        <dbReference type="ChEBI" id="CHEBI:29035"/>
    </ligand>
</feature>
<gene>
    <name evidence="17" type="primary">LOC107462845</name>
</gene>
<protein>
    <recommendedName>
        <fullName evidence="13">Germin-like protein</fullName>
    </recommendedName>
</protein>